<proteinExistence type="inferred from homology"/>
<dbReference type="InterPro" id="IPR000620">
    <property type="entry name" value="EamA_dom"/>
</dbReference>
<feature type="domain" description="EamA" evidence="3">
    <location>
        <begin position="10"/>
        <end position="134"/>
    </location>
</feature>
<feature type="transmembrane region" description="Helical" evidence="2">
    <location>
        <begin position="37"/>
        <end position="55"/>
    </location>
</feature>
<evidence type="ECO:0000259" key="3">
    <source>
        <dbReference type="Pfam" id="PF00892"/>
    </source>
</evidence>
<reference evidence="4" key="1">
    <citation type="submission" date="2020-07" db="EMBL/GenBank/DDBJ databases">
        <title>Koleobacter methoxysyntrophicus gen. nov., sp. nov., a novel anaerobic bacterium isolated from deep subsurface oil field and proposal of Koleobacterales ord. nov. in the phylum Firmicutes.</title>
        <authorList>
            <person name="Sakamoto S."/>
            <person name="Tamaki H."/>
        </authorList>
    </citation>
    <scope>NUCLEOTIDE SEQUENCE</scope>
    <source>
        <strain evidence="4">NRmbB1</strain>
    </source>
</reference>
<evidence type="ECO:0000256" key="1">
    <source>
        <dbReference type="ARBA" id="ARBA00007362"/>
    </source>
</evidence>
<feature type="transmembrane region" description="Helical" evidence="2">
    <location>
        <begin position="89"/>
        <end position="110"/>
    </location>
</feature>
<dbReference type="Pfam" id="PF00892">
    <property type="entry name" value="EamA"/>
    <property type="match status" value="2"/>
</dbReference>
<feature type="transmembrane region" description="Helical" evidence="2">
    <location>
        <begin position="67"/>
        <end position="83"/>
    </location>
</feature>
<comment type="similarity">
    <text evidence="1">Belongs to the EamA transporter family.</text>
</comment>
<keyword evidence="2" id="KW-0472">Membrane</keyword>
<feature type="transmembrane region" description="Helical" evidence="2">
    <location>
        <begin position="141"/>
        <end position="163"/>
    </location>
</feature>
<feature type="transmembrane region" description="Helical" evidence="2">
    <location>
        <begin position="200"/>
        <end position="218"/>
    </location>
</feature>
<sequence length="291" mass="31702">MNTILSERNKAVIFLITAAVLWSFGGLFIKLVSWNPLAIAGMRSAIASVLIFMVLRRPKITWSFPQTGGAVAYAATVILYVAANKLTTAANAILLQYTAPIYVALFGAWFLNERTRVFDWIVIFFVIAGMTLFFFDDLAVGGVLGNALAILSGISFACVVLFMRKQKNESPLESVFLGNVLTALICMPFMFGSIPDLNSWAVLIFLGIFQLGLSYILYSAAIKHVTALEAILIPVLEPILNPIWVFMAIGEMPGPWSLVGGFIVVVSVTARCVLTTLEKESADMGAENCLQ</sequence>
<feature type="transmembrane region" description="Helical" evidence="2">
    <location>
        <begin position="12"/>
        <end position="31"/>
    </location>
</feature>
<dbReference type="InterPro" id="IPR037185">
    <property type="entry name" value="EmrE-like"/>
</dbReference>
<feature type="transmembrane region" description="Helical" evidence="2">
    <location>
        <begin position="117"/>
        <end position="135"/>
    </location>
</feature>
<dbReference type="AlphaFoldDB" id="A0A8A0RLA4"/>
<keyword evidence="5" id="KW-1185">Reference proteome</keyword>
<evidence type="ECO:0000313" key="4">
    <source>
        <dbReference type="EMBL" id="QSQ08524.1"/>
    </source>
</evidence>
<dbReference type="Proteomes" id="UP000662904">
    <property type="component" value="Chromosome"/>
</dbReference>
<feature type="domain" description="EamA" evidence="3">
    <location>
        <begin position="144"/>
        <end position="268"/>
    </location>
</feature>
<feature type="transmembrane region" description="Helical" evidence="2">
    <location>
        <begin position="230"/>
        <end position="250"/>
    </location>
</feature>
<accession>A0A8A0RLA4</accession>
<gene>
    <name evidence="4" type="ORF">H0A61_00851</name>
</gene>
<evidence type="ECO:0000256" key="2">
    <source>
        <dbReference type="SAM" id="Phobius"/>
    </source>
</evidence>
<keyword evidence="2" id="KW-1133">Transmembrane helix</keyword>
<dbReference type="EMBL" id="CP059066">
    <property type="protein sequence ID" value="QSQ08524.1"/>
    <property type="molecule type" value="Genomic_DNA"/>
</dbReference>
<dbReference type="GO" id="GO:0016020">
    <property type="term" value="C:membrane"/>
    <property type="evidence" value="ECO:0007669"/>
    <property type="project" value="InterPro"/>
</dbReference>
<dbReference type="RefSeq" id="WP_206708733.1">
    <property type="nucleotide sequence ID" value="NZ_CP059066.1"/>
</dbReference>
<dbReference type="SUPFAM" id="SSF103481">
    <property type="entry name" value="Multidrug resistance efflux transporter EmrE"/>
    <property type="match status" value="2"/>
</dbReference>
<feature type="transmembrane region" description="Helical" evidence="2">
    <location>
        <begin position="256"/>
        <end position="274"/>
    </location>
</feature>
<evidence type="ECO:0000313" key="5">
    <source>
        <dbReference type="Proteomes" id="UP000662904"/>
    </source>
</evidence>
<protein>
    <recommendedName>
        <fullName evidence="3">EamA domain-containing protein</fullName>
    </recommendedName>
</protein>
<name>A0A8A0RLA4_9FIRM</name>
<dbReference type="KEGG" id="kme:H0A61_00851"/>
<dbReference type="PANTHER" id="PTHR22911">
    <property type="entry name" value="ACYL-MALONYL CONDENSING ENZYME-RELATED"/>
    <property type="match status" value="1"/>
</dbReference>
<organism evidence="4 5">
    <name type="scientific">Koleobacter methoxysyntrophicus</name>
    <dbReference type="NCBI Taxonomy" id="2751313"/>
    <lineage>
        <taxon>Bacteria</taxon>
        <taxon>Bacillati</taxon>
        <taxon>Bacillota</taxon>
        <taxon>Clostridia</taxon>
        <taxon>Koleobacterales</taxon>
        <taxon>Koleobacteraceae</taxon>
        <taxon>Koleobacter</taxon>
    </lineage>
</organism>
<keyword evidence="2" id="KW-0812">Transmembrane</keyword>
<feature type="transmembrane region" description="Helical" evidence="2">
    <location>
        <begin position="175"/>
        <end position="194"/>
    </location>
</feature>